<dbReference type="Pfam" id="PF03060">
    <property type="entry name" value="NMO"/>
    <property type="match status" value="1"/>
</dbReference>
<dbReference type="AlphaFoldDB" id="A0A4R2KEY3"/>
<keyword evidence="5 6" id="KW-0503">Monooxygenase</keyword>
<sequence length="304" mass="32107">MISPLERLRLPVFQAPMFLQSGPDMVIACCKAGIVGTFPSVNARTLEDLDAWLQRITTNVDATGDAPWAMNLMMHRSNVRRLDDLALAVQYKAPIVITALGSPREAVDAVHAYGGLVLADVIDTRLAAKAIDAGADGLVLVAAGAGGHTGQQSGFAFVEEIRRSWDGIVVLGGGISTGRAVRAAEVLGANYAYMGTRFIATEESMADPAYKQMVVDASGADIVCSDALTGVKANWLRASLKTAGYDPDNMPAAGDIDILESAGDAKRWRDVWSAGQGVGAISDILPIATLVARLETEYRQACEA</sequence>
<dbReference type="InterPro" id="IPR004136">
    <property type="entry name" value="NMO"/>
</dbReference>
<dbReference type="PANTHER" id="PTHR42747">
    <property type="entry name" value="NITRONATE MONOOXYGENASE-RELATED"/>
    <property type="match status" value="1"/>
</dbReference>
<keyword evidence="2" id="KW-0285">Flavoprotein</keyword>
<dbReference type="GO" id="GO:0018580">
    <property type="term" value="F:nitronate monooxygenase activity"/>
    <property type="evidence" value="ECO:0007669"/>
    <property type="project" value="InterPro"/>
</dbReference>
<gene>
    <name evidence="6" type="ORF">EV688_11922</name>
</gene>
<keyword evidence="4" id="KW-0560">Oxidoreductase</keyword>
<evidence type="ECO:0000256" key="2">
    <source>
        <dbReference type="ARBA" id="ARBA00022630"/>
    </source>
</evidence>
<dbReference type="PANTHER" id="PTHR42747:SF4">
    <property type="entry name" value="BLR1330 PROTEIN"/>
    <property type="match status" value="1"/>
</dbReference>
<reference evidence="6 7" key="1">
    <citation type="submission" date="2019-03" db="EMBL/GenBank/DDBJ databases">
        <title>Genomic Encyclopedia of Type Strains, Phase IV (KMG-IV): sequencing the most valuable type-strain genomes for metagenomic binning, comparative biology and taxonomic classification.</title>
        <authorList>
            <person name="Goeker M."/>
        </authorList>
    </citation>
    <scope>NUCLEOTIDE SEQUENCE [LARGE SCALE GENOMIC DNA]</scope>
    <source>
        <strain evidence="6 7">DSM 23344</strain>
    </source>
</reference>
<protein>
    <submittedName>
        <fullName evidence="6">Nitronate monooxygenase</fullName>
    </submittedName>
</protein>
<proteinExistence type="inferred from homology"/>
<dbReference type="Gene3D" id="3.20.20.70">
    <property type="entry name" value="Aldolase class I"/>
    <property type="match status" value="1"/>
</dbReference>
<evidence type="ECO:0000313" key="6">
    <source>
        <dbReference type="EMBL" id="TCO72221.1"/>
    </source>
</evidence>
<evidence type="ECO:0000256" key="5">
    <source>
        <dbReference type="ARBA" id="ARBA00023033"/>
    </source>
</evidence>
<comment type="caution">
    <text evidence="6">The sequence shown here is derived from an EMBL/GenBank/DDBJ whole genome shotgun (WGS) entry which is preliminary data.</text>
</comment>
<keyword evidence="7" id="KW-1185">Reference proteome</keyword>
<keyword evidence="3" id="KW-0288">FMN</keyword>
<organism evidence="6 7">
    <name type="scientific">Chromatocurvus halotolerans</name>
    <dbReference type="NCBI Taxonomy" id="1132028"/>
    <lineage>
        <taxon>Bacteria</taxon>
        <taxon>Pseudomonadati</taxon>
        <taxon>Pseudomonadota</taxon>
        <taxon>Gammaproteobacteria</taxon>
        <taxon>Cellvibrionales</taxon>
        <taxon>Halieaceae</taxon>
        <taxon>Chromatocurvus</taxon>
    </lineage>
</organism>
<comment type="similarity">
    <text evidence="1">Belongs to the nitronate monooxygenase family. NMO class I subfamily.</text>
</comment>
<dbReference type="SUPFAM" id="SSF51412">
    <property type="entry name" value="Inosine monophosphate dehydrogenase (IMPDH)"/>
    <property type="match status" value="1"/>
</dbReference>
<name>A0A4R2KEY3_9GAMM</name>
<dbReference type="InterPro" id="IPR013785">
    <property type="entry name" value="Aldolase_TIM"/>
</dbReference>
<evidence type="ECO:0000256" key="3">
    <source>
        <dbReference type="ARBA" id="ARBA00022643"/>
    </source>
</evidence>
<dbReference type="RefSeq" id="WP_117319399.1">
    <property type="nucleotide sequence ID" value="NZ_QQSW01000025.1"/>
</dbReference>
<dbReference type="OrthoDB" id="9778912at2"/>
<dbReference type="CDD" id="cd04730">
    <property type="entry name" value="NPD_like"/>
    <property type="match status" value="1"/>
</dbReference>
<accession>A0A4R2KEY3</accession>
<dbReference type="Proteomes" id="UP000294980">
    <property type="component" value="Unassembled WGS sequence"/>
</dbReference>
<dbReference type="FunFam" id="3.20.20.70:FF:000210">
    <property type="entry name" value="2-nitropropane dioxygenase"/>
    <property type="match status" value="1"/>
</dbReference>
<dbReference type="EMBL" id="SLWX01000019">
    <property type="protein sequence ID" value="TCO72221.1"/>
    <property type="molecule type" value="Genomic_DNA"/>
</dbReference>
<evidence type="ECO:0000256" key="4">
    <source>
        <dbReference type="ARBA" id="ARBA00023002"/>
    </source>
</evidence>
<evidence type="ECO:0000256" key="1">
    <source>
        <dbReference type="ARBA" id="ARBA00009881"/>
    </source>
</evidence>
<evidence type="ECO:0000313" key="7">
    <source>
        <dbReference type="Proteomes" id="UP000294980"/>
    </source>
</evidence>